<dbReference type="GO" id="GO:0003700">
    <property type="term" value="F:DNA-binding transcription factor activity"/>
    <property type="evidence" value="ECO:0007669"/>
    <property type="project" value="InterPro"/>
</dbReference>
<dbReference type="InterPro" id="IPR015421">
    <property type="entry name" value="PyrdxlP-dep_Trfase_major"/>
</dbReference>
<dbReference type="SUPFAM" id="SSF46785">
    <property type="entry name" value="Winged helix' DNA-binding domain"/>
    <property type="match status" value="1"/>
</dbReference>
<dbReference type="CDD" id="cd07377">
    <property type="entry name" value="WHTH_GntR"/>
    <property type="match status" value="1"/>
</dbReference>
<keyword evidence="4" id="KW-0663">Pyridoxal phosphate</keyword>
<evidence type="ECO:0000256" key="7">
    <source>
        <dbReference type="ARBA" id="ARBA00023163"/>
    </source>
</evidence>
<dbReference type="SUPFAM" id="SSF53383">
    <property type="entry name" value="PLP-dependent transferases"/>
    <property type="match status" value="1"/>
</dbReference>
<feature type="domain" description="HTH gntR-type" evidence="8">
    <location>
        <begin position="14"/>
        <end position="82"/>
    </location>
</feature>
<dbReference type="Gene3D" id="3.40.640.10">
    <property type="entry name" value="Type I PLP-dependent aspartate aminotransferase-like (Major domain)"/>
    <property type="match status" value="1"/>
</dbReference>
<evidence type="ECO:0000256" key="2">
    <source>
        <dbReference type="ARBA" id="ARBA00005384"/>
    </source>
</evidence>
<protein>
    <submittedName>
        <fullName evidence="9">GntR family transcriptional regulator</fullName>
    </submittedName>
</protein>
<comment type="cofactor">
    <cofactor evidence="1">
        <name>pyridoxal 5'-phosphate</name>
        <dbReference type="ChEBI" id="CHEBI:597326"/>
    </cofactor>
</comment>
<reference evidence="9 10" key="1">
    <citation type="submission" date="2015-09" db="EMBL/GenBank/DDBJ databases">
        <title>Genome sequencing project for genomic taxonomy and phylogenomics of Bacillus-like bacteria.</title>
        <authorList>
            <person name="Liu B."/>
            <person name="Wang J."/>
            <person name="Zhu Y."/>
            <person name="Liu G."/>
            <person name="Chen Q."/>
            <person name="Chen Z."/>
            <person name="Lan J."/>
            <person name="Che J."/>
            <person name="Ge C."/>
            <person name="Shi H."/>
            <person name="Pan Z."/>
            <person name="Liu X."/>
        </authorList>
    </citation>
    <scope>NUCLEOTIDE SEQUENCE [LARGE SCALE GENOMIC DNA]</scope>
    <source>
        <strain evidence="9 10">LMG 18435</strain>
    </source>
</reference>
<dbReference type="InterPro" id="IPR015424">
    <property type="entry name" value="PyrdxlP-dep_Trfase"/>
</dbReference>
<dbReference type="PANTHER" id="PTHR46577:SF1">
    <property type="entry name" value="HTH-TYPE TRANSCRIPTIONAL REGULATORY PROTEIN GABR"/>
    <property type="match status" value="1"/>
</dbReference>
<dbReference type="Proteomes" id="UP000051888">
    <property type="component" value="Unassembled WGS sequence"/>
</dbReference>
<evidence type="ECO:0000259" key="8">
    <source>
        <dbReference type="PROSITE" id="PS50949"/>
    </source>
</evidence>
<evidence type="ECO:0000256" key="5">
    <source>
        <dbReference type="ARBA" id="ARBA00023015"/>
    </source>
</evidence>
<dbReference type="GO" id="GO:0008483">
    <property type="term" value="F:transaminase activity"/>
    <property type="evidence" value="ECO:0007669"/>
    <property type="project" value="UniProtKB-KW"/>
</dbReference>
<evidence type="ECO:0000256" key="3">
    <source>
        <dbReference type="ARBA" id="ARBA00022576"/>
    </source>
</evidence>
<dbReference type="OrthoDB" id="9808770at2"/>
<dbReference type="RefSeq" id="WP_055741037.1">
    <property type="nucleotide sequence ID" value="NZ_JAAIWL010000005.1"/>
</dbReference>
<dbReference type="InterPro" id="IPR000524">
    <property type="entry name" value="Tscrpt_reg_HTH_GntR"/>
</dbReference>
<organism evidence="9 10">
    <name type="scientific">Heyndrickxia shackletonii</name>
    <dbReference type="NCBI Taxonomy" id="157838"/>
    <lineage>
        <taxon>Bacteria</taxon>
        <taxon>Bacillati</taxon>
        <taxon>Bacillota</taxon>
        <taxon>Bacilli</taxon>
        <taxon>Bacillales</taxon>
        <taxon>Bacillaceae</taxon>
        <taxon>Heyndrickxia</taxon>
    </lineage>
</organism>
<dbReference type="InterPro" id="IPR036390">
    <property type="entry name" value="WH_DNA-bd_sf"/>
</dbReference>
<evidence type="ECO:0000313" key="10">
    <source>
        <dbReference type="Proteomes" id="UP000051888"/>
    </source>
</evidence>
<keyword evidence="5" id="KW-0805">Transcription regulation</keyword>
<keyword evidence="3" id="KW-0808">Transferase</keyword>
<dbReference type="PROSITE" id="PS50949">
    <property type="entry name" value="HTH_GNTR"/>
    <property type="match status" value="1"/>
</dbReference>
<dbReference type="InterPro" id="IPR051446">
    <property type="entry name" value="HTH_trans_reg/aminotransferase"/>
</dbReference>
<proteinExistence type="inferred from homology"/>
<comment type="caution">
    <text evidence="9">The sequence shown here is derived from an EMBL/GenBank/DDBJ whole genome shotgun (WGS) entry which is preliminary data.</text>
</comment>
<sequence length="467" mass="53645">MIELTPVLDYRNDKPMYIQLADYIKEEILSGRIKPTEKLPSKRKLSNYLGLSLNTIQSAYDQLCAEGYLESKPRKGLFVTVIEDDIISHHIYHQKMETIIEPEEESAKIDFNSGKVDLEHFPYSAWRKLTHQSLFQEEGELFDIGNPQGEKALREQIAKYLYASRGVKCSANQIIIGAGTQVLIGLLCLLIGKKQSYALENPGYHRTRTVLQDFGANTISIPLDEDGINIKQLKNSGANVVYVTPSHQFPYGMVMPITRRIELLKWAEEKNGYIIEDDYDGEYRYKGKPIPSLQGLDNNENVIYLGTFSKSLIPSIRISYIVLPPLLLRKYLDHFTIYKQTASRLHQNTLYHFMKEGYWQSHLNKMRTLYRKKHTTLMQSIKKHLGDNVQVIGENSGLHIVLEVKNRMDENELIKKAIHFGVKIYPLSIYYHHSIENVLPRVLLGFGGLSKSEIDTGIRLLKEAWGL</sequence>
<dbReference type="GO" id="GO:0003677">
    <property type="term" value="F:DNA binding"/>
    <property type="evidence" value="ECO:0007669"/>
    <property type="project" value="UniProtKB-KW"/>
</dbReference>
<comment type="similarity">
    <text evidence="2">In the C-terminal section; belongs to the class-I pyridoxal-phosphate-dependent aminotransferase family.</text>
</comment>
<accession>A0A0Q3X0C4</accession>
<evidence type="ECO:0000256" key="1">
    <source>
        <dbReference type="ARBA" id="ARBA00001933"/>
    </source>
</evidence>
<dbReference type="CDD" id="cd00609">
    <property type="entry name" value="AAT_like"/>
    <property type="match status" value="1"/>
</dbReference>
<name>A0A0Q3X0C4_9BACI</name>
<keyword evidence="6" id="KW-0238">DNA-binding</keyword>
<dbReference type="PANTHER" id="PTHR46577">
    <property type="entry name" value="HTH-TYPE TRANSCRIPTIONAL REGULATORY PROTEIN GABR"/>
    <property type="match status" value="1"/>
</dbReference>
<dbReference type="EMBL" id="LJJC01000004">
    <property type="protein sequence ID" value="KQL55239.1"/>
    <property type="molecule type" value="Genomic_DNA"/>
</dbReference>
<keyword evidence="7" id="KW-0804">Transcription</keyword>
<dbReference type="SMART" id="SM00345">
    <property type="entry name" value="HTH_GNTR"/>
    <property type="match status" value="1"/>
</dbReference>
<dbReference type="InterPro" id="IPR004839">
    <property type="entry name" value="Aminotransferase_I/II_large"/>
</dbReference>
<keyword evidence="10" id="KW-1185">Reference proteome</keyword>
<evidence type="ECO:0000256" key="6">
    <source>
        <dbReference type="ARBA" id="ARBA00023125"/>
    </source>
</evidence>
<dbReference type="Gene3D" id="1.10.10.10">
    <property type="entry name" value="Winged helix-like DNA-binding domain superfamily/Winged helix DNA-binding domain"/>
    <property type="match status" value="1"/>
</dbReference>
<dbReference type="AlphaFoldDB" id="A0A0Q3X0C4"/>
<evidence type="ECO:0000256" key="4">
    <source>
        <dbReference type="ARBA" id="ARBA00022898"/>
    </source>
</evidence>
<evidence type="ECO:0000313" key="9">
    <source>
        <dbReference type="EMBL" id="KQL55239.1"/>
    </source>
</evidence>
<gene>
    <name evidence="9" type="ORF">AN964_18130</name>
</gene>
<dbReference type="Pfam" id="PF00155">
    <property type="entry name" value="Aminotran_1_2"/>
    <property type="match status" value="1"/>
</dbReference>
<dbReference type="InterPro" id="IPR036388">
    <property type="entry name" value="WH-like_DNA-bd_sf"/>
</dbReference>
<keyword evidence="3" id="KW-0032">Aminotransferase</keyword>
<dbReference type="PATRIC" id="fig|157838.3.peg.4021"/>
<dbReference type="Pfam" id="PF00392">
    <property type="entry name" value="GntR"/>
    <property type="match status" value="1"/>
</dbReference>
<dbReference type="GO" id="GO:0030170">
    <property type="term" value="F:pyridoxal phosphate binding"/>
    <property type="evidence" value="ECO:0007669"/>
    <property type="project" value="InterPro"/>
</dbReference>